<dbReference type="InterPro" id="IPR052399">
    <property type="entry name" value="Phage_Baseplate_Assmbl_Protein"/>
</dbReference>
<feature type="domain" description="Baseplate protein J-like barrel" evidence="2">
    <location>
        <begin position="95"/>
        <end position="183"/>
    </location>
</feature>
<accession>A0A7X5QTY2</accession>
<dbReference type="AlphaFoldDB" id="A0A7X5QTY2"/>
<dbReference type="Pfam" id="PF26078">
    <property type="entry name" value="Baseplate_J_M"/>
    <property type="match status" value="1"/>
</dbReference>
<proteinExistence type="inferred from homology"/>
<evidence type="ECO:0000259" key="3">
    <source>
        <dbReference type="Pfam" id="PF26078"/>
    </source>
</evidence>
<feature type="domain" description="Baseplate J-like C-terminal" evidence="4">
    <location>
        <begin position="308"/>
        <end position="388"/>
    </location>
</feature>
<comment type="caution">
    <text evidence="5">The sequence shown here is derived from an EMBL/GenBank/DDBJ whole genome shotgun (WGS) entry which is preliminary data.</text>
</comment>
<evidence type="ECO:0000259" key="4">
    <source>
        <dbReference type="Pfam" id="PF26079"/>
    </source>
</evidence>
<dbReference type="InterPro" id="IPR058531">
    <property type="entry name" value="Baseplate_J_M"/>
</dbReference>
<keyword evidence="6" id="KW-1185">Reference proteome</keyword>
<evidence type="ECO:0000313" key="6">
    <source>
        <dbReference type="Proteomes" id="UP000518878"/>
    </source>
</evidence>
<dbReference type="PANTHER" id="PTHR37829">
    <property type="entry name" value="PHAGE-LIKE ELEMENT PBSX PROTEIN XKDT"/>
    <property type="match status" value="1"/>
</dbReference>
<reference evidence="5 6" key="1">
    <citation type="journal article" date="2006" name="Int. J. Syst. Evol. Microbiol.">
        <title>Dyella yeojuensis sp. nov., isolated from greenhouse soil in Korea.</title>
        <authorList>
            <person name="Kim B.Y."/>
            <person name="Weon H.Y."/>
            <person name="Lee K.H."/>
            <person name="Seok S.J."/>
            <person name="Kwon S.W."/>
            <person name="Go S.J."/>
            <person name="Stackebrandt E."/>
        </authorList>
    </citation>
    <scope>NUCLEOTIDE SEQUENCE [LARGE SCALE GENOMIC DNA]</scope>
    <source>
        <strain evidence="5 6">DSM 17673</strain>
    </source>
</reference>
<dbReference type="PANTHER" id="PTHR37829:SF3">
    <property type="entry name" value="PROTEIN JAYE-RELATED"/>
    <property type="match status" value="1"/>
</dbReference>
<dbReference type="InterPro" id="IPR058530">
    <property type="entry name" value="Baseplate_J-like_C"/>
</dbReference>
<dbReference type="RefSeq" id="WP_166699122.1">
    <property type="nucleotide sequence ID" value="NZ_JAAQTL010000001.1"/>
</dbReference>
<dbReference type="InterPro" id="IPR006949">
    <property type="entry name" value="Barrel_Baseplate_J-like"/>
</dbReference>
<dbReference type="EMBL" id="JAAQTL010000001">
    <property type="protein sequence ID" value="NID15373.1"/>
    <property type="molecule type" value="Genomic_DNA"/>
</dbReference>
<dbReference type="Pfam" id="PF04865">
    <property type="entry name" value="Baseplate_J"/>
    <property type="match status" value="1"/>
</dbReference>
<name>A0A7X5QTY2_9GAMM</name>
<evidence type="ECO:0000256" key="1">
    <source>
        <dbReference type="ARBA" id="ARBA00038087"/>
    </source>
</evidence>
<feature type="domain" description="Baseplate J-like central" evidence="3">
    <location>
        <begin position="206"/>
        <end position="302"/>
    </location>
</feature>
<organism evidence="5 6">
    <name type="scientific">Luteibacter yeojuensis</name>
    <dbReference type="NCBI Taxonomy" id="345309"/>
    <lineage>
        <taxon>Bacteria</taxon>
        <taxon>Pseudomonadati</taxon>
        <taxon>Pseudomonadota</taxon>
        <taxon>Gammaproteobacteria</taxon>
        <taxon>Lysobacterales</taxon>
        <taxon>Rhodanobacteraceae</taxon>
        <taxon>Luteibacter</taxon>
    </lineage>
</organism>
<evidence type="ECO:0000313" key="5">
    <source>
        <dbReference type="EMBL" id="NID15373.1"/>
    </source>
</evidence>
<protein>
    <submittedName>
        <fullName evidence="5">Baseplate J/gp47 family protein</fullName>
    </submittedName>
</protein>
<dbReference type="Proteomes" id="UP000518878">
    <property type="component" value="Unassembled WGS sequence"/>
</dbReference>
<sequence length="389" mass="39329">MPFSRPTLSELRAQVLADIKAGLPGADSLLRFSNLNVIGKASAGLGHLHYGYLDYIALQATPYTATDEFLEAWAALKDVFREPATPAGGSAAWPGQVGTVLPVGTLVARGDGYVYRTTAEGTVSGAGLVTVPIEAVLPPIDPVNNPTGMGALGNASIGTALTLQGPVVGIQSTGSAVTALTGGSDVEGNDSLRSRMLFAYQNPVSGGAKSDYVKWARDVPGVTRAWCAPNGFGAGTVVVYVMLDVSEAAYGGFPQGTDGVSRFDEGPGDTGPRGTVATGDQLTVANAIIVVQPVTALVYVCAPEPNVIDFTIAGLSGATAATKAAIDSAIDAVLLAQGQPKAGTDVDMSSINAAIAAIAGTAGFVITVPAGNIPNLTGKLPVRGTVSYP</sequence>
<comment type="similarity">
    <text evidence="1">Belongs to the Mu gp47/PBSX XkdT family.</text>
</comment>
<evidence type="ECO:0000259" key="2">
    <source>
        <dbReference type="Pfam" id="PF04865"/>
    </source>
</evidence>
<dbReference type="Pfam" id="PF26079">
    <property type="entry name" value="Baseplate_J_C"/>
    <property type="match status" value="1"/>
</dbReference>
<gene>
    <name evidence="5" type="ORF">HBF32_07845</name>
</gene>